<feature type="signal peptide" evidence="2">
    <location>
        <begin position="1"/>
        <end position="22"/>
    </location>
</feature>
<evidence type="ECO:0000313" key="3">
    <source>
        <dbReference type="EMBL" id="MVN22937.1"/>
    </source>
</evidence>
<organism evidence="3 4">
    <name type="scientific">Mucilaginibacter arboris</name>
    <dbReference type="NCBI Taxonomy" id="2682090"/>
    <lineage>
        <taxon>Bacteria</taxon>
        <taxon>Pseudomonadati</taxon>
        <taxon>Bacteroidota</taxon>
        <taxon>Sphingobacteriia</taxon>
        <taxon>Sphingobacteriales</taxon>
        <taxon>Sphingobacteriaceae</taxon>
        <taxon>Mucilaginibacter</taxon>
    </lineage>
</organism>
<feature type="compositionally biased region" description="Polar residues" evidence="1">
    <location>
        <begin position="129"/>
        <end position="148"/>
    </location>
</feature>
<keyword evidence="2" id="KW-0732">Signal</keyword>
<keyword evidence="4" id="KW-1185">Reference proteome</keyword>
<reference evidence="3 4" key="1">
    <citation type="submission" date="2019-12" db="EMBL/GenBank/DDBJ databases">
        <title>Mucilaginibacter sp. HMF7410 genome sequencing and assembly.</title>
        <authorList>
            <person name="Kang H."/>
            <person name="Cha I."/>
            <person name="Kim H."/>
            <person name="Joh K."/>
        </authorList>
    </citation>
    <scope>NUCLEOTIDE SEQUENCE [LARGE SCALE GENOMIC DNA]</scope>
    <source>
        <strain evidence="3 4">HMF7410</strain>
    </source>
</reference>
<feature type="region of interest" description="Disordered" evidence="1">
    <location>
        <begin position="129"/>
        <end position="168"/>
    </location>
</feature>
<protein>
    <submittedName>
        <fullName evidence="3">Uncharacterized protein</fullName>
    </submittedName>
</protein>
<dbReference type="Proteomes" id="UP000462014">
    <property type="component" value="Unassembled WGS sequence"/>
</dbReference>
<feature type="chain" id="PRO_5029757347" evidence="2">
    <location>
        <begin position="23"/>
        <end position="168"/>
    </location>
</feature>
<evidence type="ECO:0000256" key="1">
    <source>
        <dbReference type="SAM" id="MobiDB-lite"/>
    </source>
</evidence>
<evidence type="ECO:0000256" key="2">
    <source>
        <dbReference type="SAM" id="SignalP"/>
    </source>
</evidence>
<proteinExistence type="predicted"/>
<gene>
    <name evidence="3" type="ORF">GO621_15535</name>
</gene>
<name>A0A7K1T094_9SPHI</name>
<dbReference type="RefSeq" id="WP_157568673.1">
    <property type="nucleotide sequence ID" value="NZ_WPIK01000015.1"/>
</dbReference>
<evidence type="ECO:0000313" key="4">
    <source>
        <dbReference type="Proteomes" id="UP000462014"/>
    </source>
</evidence>
<sequence>MKKLLFLSALIAGSLSFNAAKAQIGVHLNVNLGPRPVYVEPAPVVNDYYYLPDAEAYYSVPEHVYYYQNEGRWVSSPRLVGRYHDYDYSRMRHYAVNEPRPYLRNEYYRARYSSPQFAARNNYGYNNQSYGRSYNNGGNYRTQGNLYHNDNHRDGRHDNGNHNGWNRY</sequence>
<dbReference type="EMBL" id="WPIK01000015">
    <property type="protein sequence ID" value="MVN22937.1"/>
    <property type="molecule type" value="Genomic_DNA"/>
</dbReference>
<comment type="caution">
    <text evidence="3">The sequence shown here is derived from an EMBL/GenBank/DDBJ whole genome shotgun (WGS) entry which is preliminary data.</text>
</comment>
<dbReference type="AlphaFoldDB" id="A0A7K1T094"/>
<accession>A0A7K1T094</accession>
<feature type="compositionally biased region" description="Basic and acidic residues" evidence="1">
    <location>
        <begin position="149"/>
        <end position="160"/>
    </location>
</feature>